<evidence type="ECO:0000313" key="4">
    <source>
        <dbReference type="Proteomes" id="UP001424741"/>
    </source>
</evidence>
<dbReference type="InterPro" id="IPR000157">
    <property type="entry name" value="TIR_dom"/>
</dbReference>
<dbReference type="Gene3D" id="3.40.50.10140">
    <property type="entry name" value="Toll/interleukin-1 receptor homology (TIR) domain"/>
    <property type="match status" value="1"/>
</dbReference>
<gene>
    <name evidence="3" type="ORF">Rhal01_01160</name>
</gene>
<comment type="caution">
    <text evidence="3">The sequence shown here is derived from an EMBL/GenBank/DDBJ whole genome shotgun (WGS) entry which is preliminary data.</text>
</comment>
<keyword evidence="1" id="KW-0175">Coiled coil</keyword>
<dbReference type="Proteomes" id="UP001424741">
    <property type="component" value="Unassembled WGS sequence"/>
</dbReference>
<dbReference type="SUPFAM" id="SSF52200">
    <property type="entry name" value="Toll/Interleukin receptor TIR domain"/>
    <property type="match status" value="1"/>
</dbReference>
<dbReference type="InterPro" id="IPR035897">
    <property type="entry name" value="Toll_tir_struct_dom_sf"/>
</dbReference>
<reference evidence="3 4" key="1">
    <citation type="submission" date="2024-02" db="EMBL/GenBank/DDBJ databases">
        <title>Rubritalea halochordaticola NBRC 107102.</title>
        <authorList>
            <person name="Ichikawa N."/>
            <person name="Katano-Makiyama Y."/>
            <person name="Hidaka K."/>
        </authorList>
    </citation>
    <scope>NUCLEOTIDE SEQUENCE [LARGE SCALE GENOMIC DNA]</scope>
    <source>
        <strain evidence="3 4">NBRC 107102</strain>
    </source>
</reference>
<feature type="domain" description="TIR" evidence="2">
    <location>
        <begin position="10"/>
        <end position="149"/>
    </location>
</feature>
<dbReference type="SUPFAM" id="SSF50969">
    <property type="entry name" value="YVTN repeat-like/Quinoprotein amine dehydrogenase"/>
    <property type="match status" value="1"/>
</dbReference>
<dbReference type="EMBL" id="BAABRL010000003">
    <property type="protein sequence ID" value="GAA5494991.1"/>
    <property type="molecule type" value="Genomic_DNA"/>
</dbReference>
<proteinExistence type="predicted"/>
<dbReference type="RefSeq" id="WP_346187848.1">
    <property type="nucleotide sequence ID" value="NZ_BAABRL010000003.1"/>
</dbReference>
<name>A0ABP9V1N0_9BACT</name>
<dbReference type="PROSITE" id="PS50104">
    <property type="entry name" value="TIR"/>
    <property type="match status" value="1"/>
</dbReference>
<dbReference type="InterPro" id="IPR011044">
    <property type="entry name" value="Quino_amine_DH_bsu"/>
</dbReference>
<protein>
    <recommendedName>
        <fullName evidence="2">TIR domain-containing protein</fullName>
    </recommendedName>
</protein>
<evidence type="ECO:0000256" key="1">
    <source>
        <dbReference type="SAM" id="Coils"/>
    </source>
</evidence>
<accession>A0ABP9V1N0</accession>
<keyword evidence="4" id="KW-1185">Reference proteome</keyword>
<evidence type="ECO:0000313" key="3">
    <source>
        <dbReference type="EMBL" id="GAA5494991.1"/>
    </source>
</evidence>
<feature type="coiled-coil region" evidence="1">
    <location>
        <begin position="214"/>
        <end position="267"/>
    </location>
</feature>
<dbReference type="Pfam" id="PF13676">
    <property type="entry name" value="TIR_2"/>
    <property type="match status" value="1"/>
</dbReference>
<evidence type="ECO:0000259" key="2">
    <source>
        <dbReference type="PROSITE" id="PS50104"/>
    </source>
</evidence>
<organism evidence="3 4">
    <name type="scientific">Rubritalea halochordaticola</name>
    <dbReference type="NCBI Taxonomy" id="714537"/>
    <lineage>
        <taxon>Bacteria</taxon>
        <taxon>Pseudomonadati</taxon>
        <taxon>Verrucomicrobiota</taxon>
        <taxon>Verrucomicrobiia</taxon>
        <taxon>Verrucomicrobiales</taxon>
        <taxon>Rubritaleaceae</taxon>
        <taxon>Rubritalea</taxon>
    </lineage>
</organism>
<feature type="coiled-coil region" evidence="1">
    <location>
        <begin position="882"/>
        <end position="913"/>
    </location>
</feature>
<sequence length="1072" mass="120241">MTTHSKNSPKKYWAFISYSSKDSKWGQWLHKRLESYPIPKEFQGIELFDGAVLGKNLRPIFRDRDELSGSSELGPAILTALKETRYLIVLCSKNSAKSEWVNKEIEDFKALGGDKNILALILDGEPNATTSHTIDSSEECFPPALRYPVEPLAGDLRKNGDGKERGFLKVLAGISQIGFDTLYRRHERNQRKKRRTLTAIALTVMASLASLSIYATQQKNVAEQQKQIANEQEAIAKANEQLANEQKQLALKKAEDERKALENSQHELYFASIASANSSVEQNDALATLRALSQAPEKFRNWEWDYLLKRTDFAPIEIPTNHIAILDTGPLKGSGLYQEALKALKDVSHKSQFAYSKDIRLRGYWGGRGGSILEISRSSWLPALSDYSTTSYGSIVHVWLSPDQSVALILSDTLRVRSHKIVTAPDDSPTSYAFYLLPVPKDETFVPISSPLTVEKALQKNDSYEQPHELDEPLRIIAHPNGLVHSYASFTYDSESFACFPSHYTHLAAPESTQPQLSNSEDRTIAAAYYSLPQNKRSGALKWLTEKRNPTHEDFPDAPLRKAIAVDWSSPEINVLSVDQGGKVSLTALTDISNSRSFYIEDKEAKEIWETSTLMPGAYDTGAVFSEDGAKILICPLTGDKVSLMDSKSLSVIKHISDGYVGDVDNKEPSYLCANDHTARPGSAEWRLSPSANYAYLSGYDAPAAEFFFELADLRSGKPISLINSGNIIAADWTQDESLFATYDARRQTIRLTNWPEQEPLQDYYNNDISQGDSLIQEIPTHPDRLMLGNTLLRKSDLRTICTFPQKVAIGPDAKWAVTQTSKLPEKSLTPGFKDQEFLRIRLVHMIPENLLADKVKAFQLQALSTDTSPDYPLTQFELIPDEAYEEASETTLEKIQQLRNQLRNEISANQSKAMETALKIVELTKQADGNTSKDLLAATYLLAINGRHDESIKLSKIASFFADDELLPLAWVALLNDQPEEALHLLYQSIASYAADNKPREENQFIYLAVAAALSNRNNQAAEAYQQLVQMDNKWEELDLDKSDKVEKKYLDALCRARELYLESLESQEQY</sequence>